<accession>A0A6J6LQW4</accession>
<dbReference type="InterPro" id="IPR029060">
    <property type="entry name" value="PIN-like_dom_sf"/>
</dbReference>
<evidence type="ECO:0000259" key="3">
    <source>
        <dbReference type="SMART" id="SM00475"/>
    </source>
</evidence>
<dbReference type="InterPro" id="IPR002421">
    <property type="entry name" value="5-3_exonuclease"/>
</dbReference>
<dbReference type="CDD" id="cd09898">
    <property type="entry name" value="H3TH_53EXO"/>
    <property type="match status" value="1"/>
</dbReference>
<dbReference type="InterPro" id="IPR020045">
    <property type="entry name" value="DNA_polI_H3TH"/>
</dbReference>
<dbReference type="SUPFAM" id="SSF47807">
    <property type="entry name" value="5' to 3' exonuclease, C-terminal subdomain"/>
    <property type="match status" value="1"/>
</dbReference>
<reference evidence="4" key="1">
    <citation type="submission" date="2020-05" db="EMBL/GenBank/DDBJ databases">
        <authorList>
            <person name="Chiriac C."/>
            <person name="Salcher M."/>
            <person name="Ghai R."/>
            <person name="Kavagutti S V."/>
        </authorList>
    </citation>
    <scope>NUCLEOTIDE SEQUENCE</scope>
</reference>
<evidence type="ECO:0000313" key="4">
    <source>
        <dbReference type="EMBL" id="CAB4662815.1"/>
    </source>
</evidence>
<dbReference type="PANTHER" id="PTHR42646:SF2">
    <property type="entry name" value="5'-3' EXONUCLEASE FAMILY PROTEIN"/>
    <property type="match status" value="1"/>
</dbReference>
<sequence length="290" mass="32010">MDVHLLDGTYELFRHHFALPSSIDSKGIEIAAVRGVLNSVVTMLDEGVTHIAVATDHTVDSFRNAMYAGYKTGEGLEEELFLQFAILEDALSSLGICVLAMTEYEADDAMASAARIAGIDERVARVHLCTPDKDLSQCVEGDRIVQVDRRRGEVRNADGVRAKFGVSPESIPDWLALTGDTADGFPGLKGWGAKSSAVVLEEYLHLENIPRDPSQWKVQVRSAVKLAETLDASFDDALLFRDLATLRYDAISSGVDDWVWTGPRSDFQSWCERLGLGRLPQRVESILKQR</sequence>
<dbReference type="Pfam" id="PF02739">
    <property type="entry name" value="5_3_exonuc_N"/>
    <property type="match status" value="1"/>
</dbReference>
<proteinExistence type="predicted"/>
<dbReference type="Gene3D" id="3.40.50.1010">
    <property type="entry name" value="5'-nuclease"/>
    <property type="match status" value="1"/>
</dbReference>
<evidence type="ECO:0000256" key="1">
    <source>
        <dbReference type="ARBA" id="ARBA00022722"/>
    </source>
</evidence>
<dbReference type="EMBL" id="CAEZWM010000138">
    <property type="protein sequence ID" value="CAB4662815.1"/>
    <property type="molecule type" value="Genomic_DNA"/>
</dbReference>
<dbReference type="GO" id="GO:0017108">
    <property type="term" value="F:5'-flap endonuclease activity"/>
    <property type="evidence" value="ECO:0007669"/>
    <property type="project" value="InterPro"/>
</dbReference>
<dbReference type="InterPro" id="IPR036279">
    <property type="entry name" value="5-3_exonuclease_C_sf"/>
</dbReference>
<name>A0A6J6LQW4_9ZZZZ</name>
<dbReference type="SMART" id="SM00475">
    <property type="entry name" value="53EXOc"/>
    <property type="match status" value="1"/>
</dbReference>
<dbReference type="CDD" id="cd09859">
    <property type="entry name" value="PIN_53EXO"/>
    <property type="match status" value="1"/>
</dbReference>
<feature type="domain" description="5'-3' exonuclease" evidence="3">
    <location>
        <begin position="1"/>
        <end position="261"/>
    </location>
</feature>
<dbReference type="SUPFAM" id="SSF88723">
    <property type="entry name" value="PIN domain-like"/>
    <property type="match status" value="1"/>
</dbReference>
<keyword evidence="2" id="KW-0378">Hydrolase</keyword>
<dbReference type="GO" id="GO:0033567">
    <property type="term" value="P:DNA replication, Okazaki fragment processing"/>
    <property type="evidence" value="ECO:0007669"/>
    <property type="project" value="InterPro"/>
</dbReference>
<keyword evidence="1" id="KW-0540">Nuclease</keyword>
<dbReference type="GO" id="GO:0008409">
    <property type="term" value="F:5'-3' exonuclease activity"/>
    <property type="evidence" value="ECO:0007669"/>
    <property type="project" value="InterPro"/>
</dbReference>
<dbReference type="InterPro" id="IPR038969">
    <property type="entry name" value="FEN"/>
</dbReference>
<dbReference type="InterPro" id="IPR020046">
    <property type="entry name" value="5-3_exonucl_a-hlix_arch_N"/>
</dbReference>
<organism evidence="4">
    <name type="scientific">freshwater metagenome</name>
    <dbReference type="NCBI Taxonomy" id="449393"/>
    <lineage>
        <taxon>unclassified sequences</taxon>
        <taxon>metagenomes</taxon>
        <taxon>ecological metagenomes</taxon>
    </lineage>
</organism>
<dbReference type="PANTHER" id="PTHR42646">
    <property type="entry name" value="FLAP ENDONUCLEASE XNI"/>
    <property type="match status" value="1"/>
</dbReference>
<evidence type="ECO:0000256" key="2">
    <source>
        <dbReference type="ARBA" id="ARBA00022801"/>
    </source>
</evidence>
<dbReference type="Pfam" id="PF01367">
    <property type="entry name" value="5_3_exonuc"/>
    <property type="match status" value="1"/>
</dbReference>
<dbReference type="Gene3D" id="1.10.150.20">
    <property type="entry name" value="5' to 3' exonuclease, C-terminal subdomain"/>
    <property type="match status" value="1"/>
</dbReference>
<dbReference type="GO" id="GO:0003677">
    <property type="term" value="F:DNA binding"/>
    <property type="evidence" value="ECO:0007669"/>
    <property type="project" value="InterPro"/>
</dbReference>
<dbReference type="AlphaFoldDB" id="A0A6J6LQW4"/>
<gene>
    <name evidence="4" type="ORF">UFOPK2242_01072</name>
</gene>
<protein>
    <submittedName>
        <fullName evidence="4">Unannotated protein</fullName>
    </submittedName>
</protein>